<accession>A0A6A4T5Q9</accession>
<evidence type="ECO:0000313" key="3">
    <source>
        <dbReference type="Proteomes" id="UP000438429"/>
    </source>
</evidence>
<gene>
    <name evidence="2" type="ORF">F2P81_010416</name>
</gene>
<proteinExistence type="predicted"/>
<evidence type="ECO:0000256" key="1">
    <source>
        <dbReference type="SAM" id="MobiDB-lite"/>
    </source>
</evidence>
<feature type="compositionally biased region" description="Acidic residues" evidence="1">
    <location>
        <begin position="99"/>
        <end position="111"/>
    </location>
</feature>
<protein>
    <submittedName>
        <fullName evidence="2">Uncharacterized protein</fullName>
    </submittedName>
</protein>
<reference evidence="2 3" key="1">
    <citation type="submission" date="2019-06" db="EMBL/GenBank/DDBJ databases">
        <title>Draft genomes of female and male turbot (Scophthalmus maximus).</title>
        <authorList>
            <person name="Xu H."/>
            <person name="Xu X.-W."/>
            <person name="Shao C."/>
            <person name="Chen S."/>
        </authorList>
    </citation>
    <scope>NUCLEOTIDE SEQUENCE [LARGE SCALE GENOMIC DNA]</scope>
    <source>
        <strain evidence="2">Ysfricsl-2016a</strain>
        <tissue evidence="2">Blood</tissue>
    </source>
</reference>
<dbReference type="Proteomes" id="UP000438429">
    <property type="component" value="Unassembled WGS sequence"/>
</dbReference>
<name>A0A6A4T5Q9_SCOMX</name>
<sequence>MVTKSIRPAVDVVMTSLVEEETDRSRQGPGRTFLLTHTFPPDERAVTRRLLREVPMWLRDADTCNTDLCITYFFRHGQRERVEWVNLRSSLLTYSPCDGTEDEDEDDDDDDGVRQRLGLCGQVHPPSNCPFRHRPWLEHEITALKQRYDVCNCARQQLAAFGWLQHTAHSHNLVFALRQRESSQAHFSESSESGEREEEEEVEKKKKKGGGGEAGGGKSRVFLSLLQARAYTEQQQAEKTMLYCFRPAGNMGFGKLADSVEEDFENRRRFVNNEYFGKYF</sequence>
<dbReference type="AlphaFoldDB" id="A0A6A4T5Q9"/>
<comment type="caution">
    <text evidence="2">The sequence shown here is derived from an EMBL/GenBank/DDBJ whole genome shotgun (WGS) entry which is preliminary data.</text>
</comment>
<organism evidence="2 3">
    <name type="scientific">Scophthalmus maximus</name>
    <name type="common">Turbot</name>
    <name type="synonym">Psetta maxima</name>
    <dbReference type="NCBI Taxonomy" id="52904"/>
    <lineage>
        <taxon>Eukaryota</taxon>
        <taxon>Metazoa</taxon>
        <taxon>Chordata</taxon>
        <taxon>Craniata</taxon>
        <taxon>Vertebrata</taxon>
        <taxon>Euteleostomi</taxon>
        <taxon>Actinopterygii</taxon>
        <taxon>Neopterygii</taxon>
        <taxon>Teleostei</taxon>
        <taxon>Neoteleostei</taxon>
        <taxon>Acanthomorphata</taxon>
        <taxon>Carangaria</taxon>
        <taxon>Pleuronectiformes</taxon>
        <taxon>Pleuronectoidei</taxon>
        <taxon>Scophthalmidae</taxon>
        <taxon>Scophthalmus</taxon>
    </lineage>
</organism>
<dbReference type="EMBL" id="VEVO01000009">
    <property type="protein sequence ID" value="KAF0037542.1"/>
    <property type="molecule type" value="Genomic_DNA"/>
</dbReference>
<feature type="region of interest" description="Disordered" evidence="1">
    <location>
        <begin position="184"/>
        <end position="215"/>
    </location>
</feature>
<evidence type="ECO:0000313" key="2">
    <source>
        <dbReference type="EMBL" id="KAF0037542.1"/>
    </source>
</evidence>
<feature type="region of interest" description="Disordered" evidence="1">
    <location>
        <begin position="96"/>
        <end position="119"/>
    </location>
</feature>